<keyword evidence="6" id="KW-1185">Reference proteome</keyword>
<organism evidence="5 6">
    <name type="scientific">Funneliformis geosporum</name>
    <dbReference type="NCBI Taxonomy" id="1117311"/>
    <lineage>
        <taxon>Eukaryota</taxon>
        <taxon>Fungi</taxon>
        <taxon>Fungi incertae sedis</taxon>
        <taxon>Mucoromycota</taxon>
        <taxon>Glomeromycotina</taxon>
        <taxon>Glomeromycetes</taxon>
        <taxon>Glomerales</taxon>
        <taxon>Glomeraceae</taxon>
        <taxon>Funneliformis</taxon>
    </lineage>
</organism>
<proteinExistence type="predicted"/>
<reference evidence="5" key="1">
    <citation type="submission" date="2022-08" db="EMBL/GenBank/DDBJ databases">
        <authorList>
            <person name="Kallberg Y."/>
            <person name="Tangrot J."/>
            <person name="Rosling A."/>
        </authorList>
    </citation>
    <scope>NUCLEOTIDE SEQUENCE</scope>
    <source>
        <strain evidence="5">Wild A</strain>
    </source>
</reference>
<sequence length="814" mass="93107">MSQPKKGGLKVLEFYEVKPWLELPLTGGKKPNKTVSTSDKLWAKNDRQLWKQTNLRVEIKQMLNVPPALGALSRRSSRGQRSRRVSQGQKVGEIHSLGRFVVGIGSIHQSGKRYSLKGKKGLENICDLEPYCPKPPPLSKKAQYFQKKAKLEERVAQNPRQDLLNICYICLVYFVKETETIKAHLVEKDLAADQSEKIKQLSQNIQDLENNLAGEKATNNLFQQKLSDLENSLLALAKNKLKGKAEYLKLQNNNIMEDKEKVEEISAELIDNIRKEAGIIKKLEGGELDLRDFANLEKIKVSSYMGLSTPITSIKLVKNSEKLKSINISNNNIQPNDIEMFSGFINLESLLIGTEYPNEKYNRFFGNLNSLKNMPNLSYLCIEATDVDGGLEYLQGPLRKPFVEDGRERISCIPHRVDAKVKKKYQDKSQLITELETKITQTQTELQTAKIQEADKTKKIRRLESSLRLLTATKTRLETELATEQQQHNQTKTNFQSQLRDLATILFPLHPLPTNINFADLKSQIQKNIQSQIQQIINLQKALVEEGKHRQRNFESAKAGAERVKEKNEELKLIQQKNKELATKISELEISSQNQTKQITQLETNNQQLLKLLQTTEQELTNTKNQLTQIQEKITHLEQQKTQTNQTITNLESQIEVKKGELQQGKDTNNKLFSELTTAKNQSATNQEKIKQLQSKIKLLEQQKTTYQTKYDNEAINFDLSLENQESTYKNLYLLRGKGKKESKFLEQVKKEMNIAQNIELSPHTLRRCFATHQVISGMPLPVLQKVLGHSKVSTTALYIRDGDLENLVKFRPV</sequence>
<dbReference type="InterPro" id="IPR011010">
    <property type="entry name" value="DNA_brk_join_enz"/>
</dbReference>
<accession>A0A9W4SFR1</accession>
<feature type="coiled-coil region" evidence="2">
    <location>
        <begin position="522"/>
        <end position="710"/>
    </location>
</feature>
<evidence type="ECO:0000313" key="5">
    <source>
        <dbReference type="EMBL" id="CAI2167897.1"/>
    </source>
</evidence>
<name>A0A9W4SFR1_9GLOM</name>
<dbReference type="PROSITE" id="PS51898">
    <property type="entry name" value="TYR_RECOMBINASE"/>
    <property type="match status" value="1"/>
</dbReference>
<dbReference type="AlphaFoldDB" id="A0A9W4SFR1"/>
<dbReference type="Gene3D" id="3.80.10.10">
    <property type="entry name" value="Ribonuclease Inhibitor"/>
    <property type="match status" value="1"/>
</dbReference>
<protein>
    <submittedName>
        <fullName evidence="5">1490_t:CDS:1</fullName>
    </submittedName>
</protein>
<dbReference type="OrthoDB" id="2378149at2759"/>
<dbReference type="InterPro" id="IPR032675">
    <property type="entry name" value="LRR_dom_sf"/>
</dbReference>
<comment type="caution">
    <text evidence="5">The sequence shown here is derived from an EMBL/GenBank/DDBJ whole genome shotgun (WGS) entry which is preliminary data.</text>
</comment>
<dbReference type="InterPro" id="IPR002104">
    <property type="entry name" value="Integrase_catalytic"/>
</dbReference>
<feature type="coiled-coil region" evidence="2">
    <location>
        <begin position="191"/>
        <end position="268"/>
    </location>
</feature>
<feature type="coiled-coil region" evidence="2">
    <location>
        <begin position="425"/>
        <end position="494"/>
    </location>
</feature>
<dbReference type="EMBL" id="CAMKVN010000432">
    <property type="protein sequence ID" value="CAI2167897.1"/>
    <property type="molecule type" value="Genomic_DNA"/>
</dbReference>
<dbReference type="Gene3D" id="1.10.443.10">
    <property type="entry name" value="Intergrase catalytic core"/>
    <property type="match status" value="1"/>
</dbReference>
<dbReference type="GO" id="GO:0006310">
    <property type="term" value="P:DNA recombination"/>
    <property type="evidence" value="ECO:0007669"/>
    <property type="project" value="UniProtKB-KW"/>
</dbReference>
<feature type="region of interest" description="Disordered" evidence="3">
    <location>
        <begin position="70"/>
        <end position="89"/>
    </location>
</feature>
<dbReference type="SUPFAM" id="SSF56349">
    <property type="entry name" value="DNA breaking-rejoining enzymes"/>
    <property type="match status" value="1"/>
</dbReference>
<evidence type="ECO:0000256" key="3">
    <source>
        <dbReference type="SAM" id="MobiDB-lite"/>
    </source>
</evidence>
<dbReference type="Pfam" id="PF00589">
    <property type="entry name" value="Phage_integrase"/>
    <property type="match status" value="1"/>
</dbReference>
<evidence type="ECO:0000313" key="6">
    <source>
        <dbReference type="Proteomes" id="UP001153678"/>
    </source>
</evidence>
<keyword evidence="1" id="KW-0233">DNA recombination</keyword>
<evidence type="ECO:0000256" key="1">
    <source>
        <dbReference type="ARBA" id="ARBA00023172"/>
    </source>
</evidence>
<keyword evidence="2" id="KW-0175">Coiled coil</keyword>
<dbReference type="Proteomes" id="UP001153678">
    <property type="component" value="Unassembled WGS sequence"/>
</dbReference>
<dbReference type="GO" id="GO:0003677">
    <property type="term" value="F:DNA binding"/>
    <property type="evidence" value="ECO:0007669"/>
    <property type="project" value="InterPro"/>
</dbReference>
<dbReference type="SUPFAM" id="SSF52047">
    <property type="entry name" value="RNI-like"/>
    <property type="match status" value="1"/>
</dbReference>
<gene>
    <name evidence="5" type="ORF">FWILDA_LOCUS3310</name>
</gene>
<evidence type="ECO:0000256" key="2">
    <source>
        <dbReference type="SAM" id="Coils"/>
    </source>
</evidence>
<dbReference type="InterPro" id="IPR013762">
    <property type="entry name" value="Integrase-like_cat_sf"/>
</dbReference>
<evidence type="ECO:0000259" key="4">
    <source>
        <dbReference type="PROSITE" id="PS51898"/>
    </source>
</evidence>
<feature type="domain" description="Tyr recombinase" evidence="4">
    <location>
        <begin position="611"/>
        <end position="813"/>
    </location>
</feature>
<feature type="compositionally biased region" description="Basic residues" evidence="3">
    <location>
        <begin position="75"/>
        <end position="84"/>
    </location>
</feature>
<dbReference type="GO" id="GO:0015074">
    <property type="term" value="P:DNA integration"/>
    <property type="evidence" value="ECO:0007669"/>
    <property type="project" value="InterPro"/>
</dbReference>